<organism evidence="2 3">
    <name type="scientific">Sporosarcina psychrophila</name>
    <name type="common">Bacillus psychrophilus</name>
    <dbReference type="NCBI Taxonomy" id="1476"/>
    <lineage>
        <taxon>Bacteria</taxon>
        <taxon>Bacillati</taxon>
        <taxon>Bacillota</taxon>
        <taxon>Bacilli</taxon>
        <taxon>Bacillales</taxon>
        <taxon>Caryophanaceae</taxon>
        <taxon>Sporosarcina</taxon>
    </lineage>
</organism>
<proteinExistence type="predicted"/>
<comment type="caution">
    <text evidence="2">The sequence shown here is derived from an EMBL/GenBank/DDBJ whole genome shotgun (WGS) entry which is preliminary data.</text>
</comment>
<protein>
    <submittedName>
        <fullName evidence="2">Uncharacterized protein</fullName>
    </submittedName>
</protein>
<keyword evidence="1" id="KW-0472">Membrane</keyword>
<dbReference type="Proteomes" id="UP001549104">
    <property type="component" value="Unassembled WGS sequence"/>
</dbReference>
<feature type="transmembrane region" description="Helical" evidence="1">
    <location>
        <begin position="20"/>
        <end position="39"/>
    </location>
</feature>
<evidence type="ECO:0000313" key="2">
    <source>
        <dbReference type="EMBL" id="MET3656586.1"/>
    </source>
</evidence>
<keyword evidence="3" id="KW-1185">Reference proteome</keyword>
<evidence type="ECO:0000313" key="3">
    <source>
        <dbReference type="Proteomes" id="UP001549104"/>
    </source>
</evidence>
<keyword evidence="1" id="KW-1133">Transmembrane helix</keyword>
<accession>A0ABV2K698</accession>
<evidence type="ECO:0000256" key="1">
    <source>
        <dbReference type="SAM" id="Phobius"/>
    </source>
</evidence>
<dbReference type="EMBL" id="JBEPME010000002">
    <property type="protein sequence ID" value="MET3656586.1"/>
    <property type="molecule type" value="Genomic_DNA"/>
</dbReference>
<name>A0ABV2K698_SPOPS</name>
<gene>
    <name evidence="2" type="ORF">ABIC55_001673</name>
</gene>
<reference evidence="2 3" key="1">
    <citation type="submission" date="2024-06" db="EMBL/GenBank/DDBJ databases">
        <title>Sorghum-associated microbial communities from plants grown in Nebraska, USA.</title>
        <authorList>
            <person name="Schachtman D."/>
        </authorList>
    </citation>
    <scope>NUCLEOTIDE SEQUENCE [LARGE SCALE GENOMIC DNA]</scope>
    <source>
        <strain evidence="2 3">1288</strain>
    </source>
</reference>
<sequence>MKNGRNSGLIYWRLNYRKKFIRTLWMIPPSIILIIMLLISEISDSLKIVLTLALIVTLPIQLFYTHYKWKSDIEFKK</sequence>
<keyword evidence="1" id="KW-0812">Transmembrane</keyword>
<feature type="transmembrane region" description="Helical" evidence="1">
    <location>
        <begin position="45"/>
        <end position="67"/>
    </location>
</feature>